<name>A0ABU1IM84_9BACL</name>
<keyword evidence="2" id="KW-1185">Reference proteome</keyword>
<organism evidence="1 2">
    <name type="scientific">Desmospora profundinema</name>
    <dbReference type="NCBI Taxonomy" id="1571184"/>
    <lineage>
        <taxon>Bacteria</taxon>
        <taxon>Bacillati</taxon>
        <taxon>Bacillota</taxon>
        <taxon>Bacilli</taxon>
        <taxon>Bacillales</taxon>
        <taxon>Thermoactinomycetaceae</taxon>
        <taxon>Desmospora</taxon>
    </lineage>
</organism>
<comment type="caution">
    <text evidence="1">The sequence shown here is derived from an EMBL/GenBank/DDBJ whole genome shotgun (WGS) entry which is preliminary data.</text>
</comment>
<reference evidence="1 2" key="1">
    <citation type="submission" date="2023-07" db="EMBL/GenBank/DDBJ databases">
        <title>Genomic Encyclopedia of Type Strains, Phase IV (KMG-IV): sequencing the most valuable type-strain genomes for metagenomic binning, comparative biology and taxonomic classification.</title>
        <authorList>
            <person name="Goeker M."/>
        </authorList>
    </citation>
    <scope>NUCLEOTIDE SEQUENCE [LARGE SCALE GENOMIC DNA]</scope>
    <source>
        <strain evidence="1 2">DSM 45903</strain>
    </source>
</reference>
<evidence type="ECO:0008006" key="3">
    <source>
        <dbReference type="Google" id="ProtNLM"/>
    </source>
</evidence>
<gene>
    <name evidence="1" type="ORF">JOE21_001065</name>
</gene>
<dbReference type="Pfam" id="PF12438">
    <property type="entry name" value="DUF3679"/>
    <property type="match status" value="1"/>
</dbReference>
<dbReference type="RefSeq" id="WP_309863256.1">
    <property type="nucleotide sequence ID" value="NZ_JAVDQG010000002.1"/>
</dbReference>
<accession>A0ABU1IM84</accession>
<proteinExistence type="predicted"/>
<dbReference type="EMBL" id="JAVDQG010000002">
    <property type="protein sequence ID" value="MDR6225074.1"/>
    <property type="molecule type" value="Genomic_DNA"/>
</dbReference>
<evidence type="ECO:0000313" key="1">
    <source>
        <dbReference type="EMBL" id="MDR6225074.1"/>
    </source>
</evidence>
<dbReference type="InterPro" id="IPR020534">
    <property type="entry name" value="Uncharacterised_YqxA"/>
</dbReference>
<dbReference type="Proteomes" id="UP001185012">
    <property type="component" value="Unassembled WGS sequence"/>
</dbReference>
<protein>
    <recommendedName>
        <fullName evidence="3">DUF3679 domain-containing protein</fullName>
    </recommendedName>
</protein>
<evidence type="ECO:0000313" key="2">
    <source>
        <dbReference type="Proteomes" id="UP001185012"/>
    </source>
</evidence>
<sequence length="120" mass="13287">MRFMVQVMTLMLVLMFGIFLGIDTAERNIQKIQGSEGAPRAVQITPENGRVEIAVLGHVYETDVPEEAVEETKEEVEEVKTVVNQQGSWLAQAGNRTGHHVRETARKVVTALADLVEGSR</sequence>